<keyword evidence="1 4" id="KW-0547">Nucleotide-binding</keyword>
<dbReference type="InterPro" id="IPR005337">
    <property type="entry name" value="RapZ-like"/>
</dbReference>
<organism evidence="8 9">
    <name type="scientific">Opacimonas viscosa</name>
    <dbReference type="NCBI Taxonomy" id="2961944"/>
    <lineage>
        <taxon>Bacteria</taxon>
        <taxon>Pseudomonadati</taxon>
        <taxon>Pseudomonadota</taxon>
        <taxon>Gammaproteobacteria</taxon>
        <taxon>Alteromonadales</taxon>
        <taxon>Alteromonadaceae</taxon>
        <taxon>Opacimonas</taxon>
    </lineage>
</organism>
<feature type="domain" description="RapZ C-terminal" evidence="7">
    <location>
        <begin position="161"/>
        <end position="280"/>
    </location>
</feature>
<feature type="domain" description="RapZ-like N-terminal" evidence="6">
    <location>
        <begin position="1"/>
        <end position="155"/>
    </location>
</feature>
<dbReference type="InterPro" id="IPR053931">
    <property type="entry name" value="RapZ_C"/>
</dbReference>
<evidence type="ECO:0000256" key="4">
    <source>
        <dbReference type="HAMAP-Rule" id="MF_00636"/>
    </source>
</evidence>
<evidence type="ECO:0000256" key="1">
    <source>
        <dbReference type="ARBA" id="ARBA00022741"/>
    </source>
</evidence>
<reference evidence="8" key="1">
    <citation type="submission" date="2022-07" db="EMBL/GenBank/DDBJ databases">
        <title>Characterization of the Novel Bacterium Alteromonas immobilis LMIT006 and Alteromonas gregis LMIT007.</title>
        <authorList>
            <person name="Lin X."/>
        </authorList>
    </citation>
    <scope>NUCLEOTIDE SEQUENCE</scope>
    <source>
        <strain evidence="8">LMIT007</strain>
    </source>
</reference>
<sequence length="290" mass="33294">MNLIIVSGRSGSGKSIALRALEDLGYYCVDNIPVNLLPTLTHAVINEYENVAISIDVRNIPKESNELNDILDYLPDSWNISVIYLDSSTDILLKRYSETRRLHPLTKNNQSLENAIIAEQELLQPLREKSDLYIDTDKLTVHELAEIIRERILGKKSSRLVVVFESFGFKYGIPKDADYVFDARFLPNPHWEPELKHFTGLDQPIEIFLGSQPIVTKFIWQIQNLISTWLPHLERNNRSYVSVAIGCTGGKHRSVYVAEQLAKNIKESHPDVQIRHREMQKYESKTAHES</sequence>
<feature type="region of interest" description="Disordered" evidence="5">
    <location>
        <begin position="269"/>
        <end position="290"/>
    </location>
</feature>
<proteinExistence type="inferred from homology"/>
<dbReference type="NCBIfam" id="NF003828">
    <property type="entry name" value="PRK05416.1"/>
    <property type="match status" value="1"/>
</dbReference>
<feature type="binding site" evidence="4">
    <location>
        <begin position="8"/>
        <end position="15"/>
    </location>
    <ligand>
        <name>ATP</name>
        <dbReference type="ChEBI" id="CHEBI:30616"/>
    </ligand>
</feature>
<dbReference type="Pfam" id="PF22740">
    <property type="entry name" value="PapZ_C"/>
    <property type="match status" value="1"/>
</dbReference>
<dbReference type="PANTHER" id="PTHR30448:SF0">
    <property type="entry name" value="RNASE ADAPTER PROTEIN RAPZ"/>
    <property type="match status" value="1"/>
</dbReference>
<dbReference type="Proteomes" id="UP001165413">
    <property type="component" value="Unassembled WGS sequence"/>
</dbReference>
<keyword evidence="9" id="KW-1185">Reference proteome</keyword>
<feature type="binding site" evidence="4">
    <location>
        <begin position="56"/>
        <end position="59"/>
    </location>
    <ligand>
        <name>GTP</name>
        <dbReference type="ChEBI" id="CHEBI:37565"/>
    </ligand>
</feature>
<dbReference type="GO" id="GO:0005525">
    <property type="term" value="F:GTP binding"/>
    <property type="evidence" value="ECO:0007669"/>
    <property type="project" value="UniProtKB-UniRule"/>
</dbReference>
<accession>A0AA41WZH0</accession>
<gene>
    <name evidence="8" type="primary">rapZ</name>
    <name evidence="8" type="ORF">NLF92_10255</name>
</gene>
<evidence type="ECO:0000259" key="6">
    <source>
        <dbReference type="Pfam" id="PF03668"/>
    </source>
</evidence>
<dbReference type="InterPro" id="IPR027417">
    <property type="entry name" value="P-loop_NTPase"/>
</dbReference>
<keyword evidence="2 4" id="KW-0067">ATP-binding</keyword>
<evidence type="ECO:0000256" key="2">
    <source>
        <dbReference type="ARBA" id="ARBA00022840"/>
    </source>
</evidence>
<dbReference type="HAMAP" id="MF_00636">
    <property type="entry name" value="RapZ_like"/>
    <property type="match status" value="1"/>
</dbReference>
<evidence type="ECO:0000259" key="7">
    <source>
        <dbReference type="Pfam" id="PF22740"/>
    </source>
</evidence>
<dbReference type="PANTHER" id="PTHR30448">
    <property type="entry name" value="RNASE ADAPTER PROTEIN RAPZ"/>
    <property type="match status" value="1"/>
</dbReference>
<comment type="caution">
    <text evidence="8">The sequence shown here is derived from an EMBL/GenBank/DDBJ whole genome shotgun (WGS) entry which is preliminary data.</text>
</comment>
<keyword evidence="3 4" id="KW-0342">GTP-binding</keyword>
<dbReference type="RefSeq" id="WP_254101517.1">
    <property type="nucleotide sequence ID" value="NZ_JANATA010000019.1"/>
</dbReference>
<evidence type="ECO:0000256" key="3">
    <source>
        <dbReference type="ARBA" id="ARBA00023134"/>
    </source>
</evidence>
<protein>
    <submittedName>
        <fullName evidence="8">RNase adapter RapZ</fullName>
    </submittedName>
</protein>
<evidence type="ECO:0000313" key="9">
    <source>
        <dbReference type="Proteomes" id="UP001165413"/>
    </source>
</evidence>
<dbReference type="GO" id="GO:0005524">
    <property type="term" value="F:ATP binding"/>
    <property type="evidence" value="ECO:0007669"/>
    <property type="project" value="UniProtKB-UniRule"/>
</dbReference>
<dbReference type="PIRSF" id="PIRSF005052">
    <property type="entry name" value="P-loopkin"/>
    <property type="match status" value="1"/>
</dbReference>
<dbReference type="AlphaFoldDB" id="A0AA41WZH0"/>
<dbReference type="Pfam" id="PF03668">
    <property type="entry name" value="RapZ-like_N"/>
    <property type="match status" value="1"/>
</dbReference>
<name>A0AA41WZH0_9ALTE</name>
<evidence type="ECO:0000256" key="5">
    <source>
        <dbReference type="SAM" id="MobiDB-lite"/>
    </source>
</evidence>
<dbReference type="Gene3D" id="3.40.50.300">
    <property type="entry name" value="P-loop containing nucleotide triphosphate hydrolases"/>
    <property type="match status" value="1"/>
</dbReference>
<dbReference type="EMBL" id="JANATA010000019">
    <property type="protein sequence ID" value="MCP3429327.1"/>
    <property type="molecule type" value="Genomic_DNA"/>
</dbReference>
<dbReference type="SUPFAM" id="SSF52540">
    <property type="entry name" value="P-loop containing nucleoside triphosphate hydrolases"/>
    <property type="match status" value="1"/>
</dbReference>
<dbReference type="InterPro" id="IPR053930">
    <property type="entry name" value="RapZ-like_N"/>
</dbReference>
<evidence type="ECO:0000313" key="8">
    <source>
        <dbReference type="EMBL" id="MCP3429327.1"/>
    </source>
</evidence>